<proteinExistence type="predicted"/>
<reference evidence="3" key="3">
    <citation type="submission" date="2025-09" db="UniProtKB">
        <authorList>
            <consortium name="Ensembl"/>
        </authorList>
    </citation>
    <scope>IDENTIFICATION</scope>
</reference>
<dbReference type="InParanoid" id="H3BYY2"/>
<evidence type="ECO:0000313" key="4">
    <source>
        <dbReference type="Proteomes" id="UP000007303"/>
    </source>
</evidence>
<accession>H3BYY2</accession>
<protein>
    <recommendedName>
        <fullName evidence="2">Ig-like domain-containing protein</fullName>
    </recommendedName>
</protein>
<dbReference type="Gene3D" id="2.60.40.10">
    <property type="entry name" value="Immunoglobulins"/>
    <property type="match status" value="1"/>
</dbReference>
<reference evidence="4" key="1">
    <citation type="journal article" date="2004" name="Nature">
        <title>Genome duplication in the teleost fish Tetraodon nigroviridis reveals the early vertebrate proto-karyotype.</title>
        <authorList>
            <person name="Jaillon O."/>
            <person name="Aury J.-M."/>
            <person name="Brunet F."/>
            <person name="Petit J.-L."/>
            <person name="Stange-Thomann N."/>
            <person name="Mauceli E."/>
            <person name="Bouneau L."/>
            <person name="Fischer C."/>
            <person name="Ozouf-Costaz C."/>
            <person name="Bernot A."/>
            <person name="Nicaud S."/>
            <person name="Jaffe D."/>
            <person name="Fisher S."/>
            <person name="Lutfalla G."/>
            <person name="Dossat C."/>
            <person name="Segurens B."/>
            <person name="Dasilva C."/>
            <person name="Salanoubat M."/>
            <person name="Levy M."/>
            <person name="Boudet N."/>
            <person name="Castellano S."/>
            <person name="Anthouard V."/>
            <person name="Jubin C."/>
            <person name="Castelli V."/>
            <person name="Katinka M."/>
            <person name="Vacherie B."/>
            <person name="Biemont C."/>
            <person name="Skalli Z."/>
            <person name="Cattolico L."/>
            <person name="Poulain J."/>
            <person name="De Berardinis V."/>
            <person name="Cruaud C."/>
            <person name="Duprat S."/>
            <person name="Brottier P."/>
            <person name="Coutanceau J.-P."/>
            <person name="Gouzy J."/>
            <person name="Parra G."/>
            <person name="Lardier G."/>
            <person name="Chapple C."/>
            <person name="McKernan K.J."/>
            <person name="McEwan P."/>
            <person name="Bosak S."/>
            <person name="Kellis M."/>
            <person name="Volff J.-N."/>
            <person name="Guigo R."/>
            <person name="Zody M.C."/>
            <person name="Mesirov J."/>
            <person name="Lindblad-Toh K."/>
            <person name="Birren B."/>
            <person name="Nusbaum C."/>
            <person name="Kahn D."/>
            <person name="Robinson-Rechavi M."/>
            <person name="Laudet V."/>
            <person name="Schachter V."/>
            <person name="Quetier F."/>
            <person name="Saurin W."/>
            <person name="Scarpelli C."/>
            <person name="Wincker P."/>
            <person name="Lander E.S."/>
            <person name="Weissenbach J."/>
            <person name="Roest Crollius H."/>
        </authorList>
    </citation>
    <scope>NUCLEOTIDE SEQUENCE [LARGE SCALE GENOMIC DNA]</scope>
</reference>
<reference evidence="3" key="2">
    <citation type="submission" date="2025-08" db="UniProtKB">
        <authorList>
            <consortium name="Ensembl"/>
        </authorList>
    </citation>
    <scope>IDENTIFICATION</scope>
</reference>
<sequence>MTLITILIWTLACCCFTAGCSGELTVTQPAAITFTPGSSVSLTCQTNTAVHSSCWNGQSYSGECMSWFQQKPGQPPKLLVKTVRINYSGTPARFSGSGSSTSFTLTISGVQTEDAAVYYCAGALSDWTLTHSSKKMHSKK</sequence>
<dbReference type="InterPro" id="IPR007110">
    <property type="entry name" value="Ig-like_dom"/>
</dbReference>
<evidence type="ECO:0000313" key="3">
    <source>
        <dbReference type="Ensembl" id="ENSTNIP00000001198.1"/>
    </source>
</evidence>
<dbReference type="InterPro" id="IPR050150">
    <property type="entry name" value="IgV_Light_Chain"/>
</dbReference>
<feature type="domain" description="Ig-like" evidence="2">
    <location>
        <begin position="22"/>
        <end position="130"/>
    </location>
</feature>
<dbReference type="InterPro" id="IPR013783">
    <property type="entry name" value="Ig-like_fold"/>
</dbReference>
<dbReference type="InterPro" id="IPR036179">
    <property type="entry name" value="Ig-like_dom_sf"/>
</dbReference>
<dbReference type="OMA" id="GAGQCMF"/>
<dbReference type="InterPro" id="IPR003599">
    <property type="entry name" value="Ig_sub"/>
</dbReference>
<dbReference type="PROSITE" id="PS50835">
    <property type="entry name" value="IG_LIKE"/>
    <property type="match status" value="1"/>
</dbReference>
<dbReference type="GeneTree" id="ENSGT01080000257344"/>
<feature type="signal peptide" evidence="1">
    <location>
        <begin position="1"/>
        <end position="22"/>
    </location>
</feature>
<keyword evidence="4" id="KW-1185">Reference proteome</keyword>
<dbReference type="PANTHER" id="PTHR23267">
    <property type="entry name" value="IMMUNOGLOBULIN LIGHT CHAIN"/>
    <property type="match status" value="1"/>
</dbReference>
<keyword evidence="1" id="KW-0732">Signal</keyword>
<name>H3BYY2_TETNG</name>
<organism evidence="3 4">
    <name type="scientific">Tetraodon nigroviridis</name>
    <name type="common">Spotted green pufferfish</name>
    <name type="synonym">Chelonodon nigroviridis</name>
    <dbReference type="NCBI Taxonomy" id="99883"/>
    <lineage>
        <taxon>Eukaryota</taxon>
        <taxon>Metazoa</taxon>
        <taxon>Chordata</taxon>
        <taxon>Craniata</taxon>
        <taxon>Vertebrata</taxon>
        <taxon>Euteleostomi</taxon>
        <taxon>Actinopterygii</taxon>
        <taxon>Neopterygii</taxon>
        <taxon>Teleostei</taxon>
        <taxon>Neoteleostei</taxon>
        <taxon>Acanthomorphata</taxon>
        <taxon>Eupercaria</taxon>
        <taxon>Tetraodontiformes</taxon>
        <taxon>Tetradontoidea</taxon>
        <taxon>Tetraodontidae</taxon>
        <taxon>Tetraodon</taxon>
    </lineage>
</organism>
<feature type="chain" id="PRO_5003581744" description="Ig-like domain-containing protein" evidence="1">
    <location>
        <begin position="23"/>
        <end position="140"/>
    </location>
</feature>
<dbReference type="STRING" id="99883.ENSTNIP00000001198"/>
<dbReference type="HOGENOM" id="CLU_077975_4_1_1"/>
<dbReference type="Proteomes" id="UP000007303">
    <property type="component" value="Unassembled WGS sequence"/>
</dbReference>
<dbReference type="SMART" id="SM00406">
    <property type="entry name" value="IGv"/>
    <property type="match status" value="1"/>
</dbReference>
<dbReference type="Ensembl" id="ENSTNIT00000000579.1">
    <property type="protein sequence ID" value="ENSTNIP00000001198.1"/>
    <property type="gene ID" value="ENSTNIG00000000043.1"/>
</dbReference>
<dbReference type="AlphaFoldDB" id="H3BYY2"/>
<dbReference type="Pfam" id="PF07686">
    <property type="entry name" value="V-set"/>
    <property type="match status" value="1"/>
</dbReference>
<evidence type="ECO:0000256" key="1">
    <source>
        <dbReference type="SAM" id="SignalP"/>
    </source>
</evidence>
<dbReference type="SMART" id="SM00409">
    <property type="entry name" value="IG"/>
    <property type="match status" value="1"/>
</dbReference>
<evidence type="ECO:0000259" key="2">
    <source>
        <dbReference type="PROSITE" id="PS50835"/>
    </source>
</evidence>
<dbReference type="SUPFAM" id="SSF48726">
    <property type="entry name" value="Immunoglobulin"/>
    <property type="match status" value="1"/>
</dbReference>
<dbReference type="InterPro" id="IPR013106">
    <property type="entry name" value="Ig_V-set"/>
</dbReference>